<feature type="region of interest" description="Disordered" evidence="1">
    <location>
        <begin position="134"/>
        <end position="161"/>
    </location>
</feature>
<evidence type="ECO:0000256" key="1">
    <source>
        <dbReference type="SAM" id="MobiDB-lite"/>
    </source>
</evidence>
<protein>
    <submittedName>
        <fullName evidence="2">Uncharacterized protein</fullName>
    </submittedName>
</protein>
<dbReference type="Proteomes" id="UP000800036">
    <property type="component" value="Unassembled WGS sequence"/>
</dbReference>
<organism evidence="2 3">
    <name type="scientific">Bimuria novae-zelandiae CBS 107.79</name>
    <dbReference type="NCBI Taxonomy" id="1447943"/>
    <lineage>
        <taxon>Eukaryota</taxon>
        <taxon>Fungi</taxon>
        <taxon>Dikarya</taxon>
        <taxon>Ascomycota</taxon>
        <taxon>Pezizomycotina</taxon>
        <taxon>Dothideomycetes</taxon>
        <taxon>Pleosporomycetidae</taxon>
        <taxon>Pleosporales</taxon>
        <taxon>Massarineae</taxon>
        <taxon>Didymosphaeriaceae</taxon>
        <taxon>Bimuria</taxon>
    </lineage>
</organism>
<dbReference type="AlphaFoldDB" id="A0A6A5UYW3"/>
<gene>
    <name evidence="2" type="ORF">BU23DRAFT_571335</name>
</gene>
<reference evidence="2" key="1">
    <citation type="journal article" date="2020" name="Stud. Mycol.">
        <title>101 Dothideomycetes genomes: a test case for predicting lifestyles and emergence of pathogens.</title>
        <authorList>
            <person name="Haridas S."/>
            <person name="Albert R."/>
            <person name="Binder M."/>
            <person name="Bloem J."/>
            <person name="Labutti K."/>
            <person name="Salamov A."/>
            <person name="Andreopoulos B."/>
            <person name="Baker S."/>
            <person name="Barry K."/>
            <person name="Bills G."/>
            <person name="Bluhm B."/>
            <person name="Cannon C."/>
            <person name="Castanera R."/>
            <person name="Culley D."/>
            <person name="Daum C."/>
            <person name="Ezra D."/>
            <person name="Gonzalez J."/>
            <person name="Henrissat B."/>
            <person name="Kuo A."/>
            <person name="Liang C."/>
            <person name="Lipzen A."/>
            <person name="Lutzoni F."/>
            <person name="Magnuson J."/>
            <person name="Mondo S."/>
            <person name="Nolan M."/>
            <person name="Ohm R."/>
            <person name="Pangilinan J."/>
            <person name="Park H.-J."/>
            <person name="Ramirez L."/>
            <person name="Alfaro M."/>
            <person name="Sun H."/>
            <person name="Tritt A."/>
            <person name="Yoshinaga Y."/>
            <person name="Zwiers L.-H."/>
            <person name="Turgeon B."/>
            <person name="Goodwin S."/>
            <person name="Spatafora J."/>
            <person name="Crous P."/>
            <person name="Grigoriev I."/>
        </authorList>
    </citation>
    <scope>NUCLEOTIDE SEQUENCE</scope>
    <source>
        <strain evidence="2">CBS 107.79</strain>
    </source>
</reference>
<accession>A0A6A5UYW3</accession>
<evidence type="ECO:0000313" key="3">
    <source>
        <dbReference type="Proteomes" id="UP000800036"/>
    </source>
</evidence>
<evidence type="ECO:0000313" key="2">
    <source>
        <dbReference type="EMBL" id="KAF1969818.1"/>
    </source>
</evidence>
<dbReference type="EMBL" id="ML976706">
    <property type="protein sequence ID" value="KAF1969818.1"/>
    <property type="molecule type" value="Genomic_DNA"/>
</dbReference>
<keyword evidence="3" id="KW-1185">Reference proteome</keyword>
<proteinExistence type="predicted"/>
<name>A0A6A5UYW3_9PLEO</name>
<sequence length="181" mass="20479">MAHMLTQSSMTVTGQSGLEPGKCTCYRTKSVRNKGKKVRFADPKTTAASDPTIYEAERKVRFANPLTSIPALSTEEREDLRRNGKLLGSAYNFNRGPVCADLQMHYKNLCDCFYQNPDESENYSEPSTFQFKGPVYSDPEVTPNPTLGRRGSRTSREHGLQFSEEEFEWADSVDRLKLGDY</sequence>